<organism evidence="19 20">
    <name type="scientific">Colwellia psychrerythraea (strain 34H / ATCC BAA-681)</name>
    <name type="common">Vibrio psychroerythus</name>
    <dbReference type="NCBI Taxonomy" id="167879"/>
    <lineage>
        <taxon>Bacteria</taxon>
        <taxon>Pseudomonadati</taxon>
        <taxon>Pseudomonadota</taxon>
        <taxon>Gammaproteobacteria</taxon>
        <taxon>Alteromonadales</taxon>
        <taxon>Colwelliaceae</taxon>
        <taxon>Colwellia</taxon>
    </lineage>
</organism>
<name>Q480T3_COLP3</name>
<keyword evidence="3 14" id="KW-0813">Transport</keyword>
<evidence type="ECO:0000256" key="16">
    <source>
        <dbReference type="SAM" id="SignalP"/>
    </source>
</evidence>
<evidence type="ECO:0000256" key="11">
    <source>
        <dbReference type="ARBA" id="ARBA00023136"/>
    </source>
</evidence>
<evidence type="ECO:0000256" key="13">
    <source>
        <dbReference type="ARBA" id="ARBA00023237"/>
    </source>
</evidence>
<dbReference type="GO" id="GO:0015344">
    <property type="term" value="F:siderophore uptake transmembrane transporter activity"/>
    <property type="evidence" value="ECO:0007669"/>
    <property type="project" value="TreeGrafter"/>
</dbReference>
<evidence type="ECO:0000256" key="9">
    <source>
        <dbReference type="ARBA" id="ARBA00023065"/>
    </source>
</evidence>
<evidence type="ECO:0000256" key="3">
    <source>
        <dbReference type="ARBA" id="ARBA00022448"/>
    </source>
</evidence>
<dbReference type="AlphaFoldDB" id="Q480T3"/>
<dbReference type="Pfam" id="PF07715">
    <property type="entry name" value="Plug"/>
    <property type="match status" value="1"/>
</dbReference>
<evidence type="ECO:0000256" key="15">
    <source>
        <dbReference type="RuleBase" id="RU003357"/>
    </source>
</evidence>
<protein>
    <submittedName>
        <fullName evidence="19">FhuE receptor</fullName>
    </submittedName>
</protein>
<evidence type="ECO:0000256" key="4">
    <source>
        <dbReference type="ARBA" id="ARBA00022452"/>
    </source>
</evidence>
<proteinExistence type="inferred from homology"/>
<keyword evidence="9" id="KW-0406">Ion transport</keyword>
<evidence type="ECO:0000256" key="7">
    <source>
        <dbReference type="ARBA" id="ARBA00022729"/>
    </source>
</evidence>
<dbReference type="InterPro" id="IPR036942">
    <property type="entry name" value="Beta-barrel_TonB_sf"/>
</dbReference>
<dbReference type="Gene3D" id="2.170.130.10">
    <property type="entry name" value="TonB-dependent receptor, plug domain"/>
    <property type="match status" value="1"/>
</dbReference>
<dbReference type="HOGENOM" id="CLU_008287_9_3_6"/>
<dbReference type="Proteomes" id="UP000000547">
    <property type="component" value="Chromosome"/>
</dbReference>
<evidence type="ECO:0000256" key="2">
    <source>
        <dbReference type="ARBA" id="ARBA00009810"/>
    </source>
</evidence>
<comment type="subcellular location">
    <subcellularLocation>
        <location evidence="1 14">Cell outer membrane</location>
        <topology evidence="1 14">Multi-pass membrane protein</topology>
    </subcellularLocation>
</comment>
<feature type="signal peptide" evidence="16">
    <location>
        <begin position="1"/>
        <end position="21"/>
    </location>
</feature>
<evidence type="ECO:0000256" key="14">
    <source>
        <dbReference type="PROSITE-ProRule" id="PRU01360"/>
    </source>
</evidence>
<keyword evidence="10 15" id="KW-0798">TonB box</keyword>
<dbReference type="GO" id="GO:0038023">
    <property type="term" value="F:signaling receptor activity"/>
    <property type="evidence" value="ECO:0007669"/>
    <property type="project" value="InterPro"/>
</dbReference>
<dbReference type="KEGG" id="cps:CPS_2724"/>
<keyword evidence="8" id="KW-0408">Iron</keyword>
<reference evidence="19" key="1">
    <citation type="journal article" date="2005" name="Proc. Natl. Acad. Sci. U.S.A.">
        <title>The psychrophilic lifestyle as revealed by the genome sequence of Colwellia psychrerythraea 34H through genomic and proteomic analyses.</title>
        <authorList>
            <person name="Methe B.A."/>
            <person name="Nelson K.E."/>
            <person name="Deming J.W."/>
            <person name="Momen B."/>
            <person name="Melamud E."/>
            <person name="Zhang X."/>
            <person name="Moult J."/>
            <person name="Madupu R."/>
            <person name="Nelson W.C."/>
            <person name="Dodson R.J."/>
            <person name="Brinkac L.M."/>
            <person name="Daugherty S.C."/>
            <person name="Durkin A.S."/>
            <person name="DeBoy R.T."/>
            <person name="Kolonay J.F."/>
            <person name="Sullivan S.A."/>
            <person name="Zhou L."/>
            <person name="Davidsen T.M."/>
            <person name="Wu M."/>
            <person name="Huston A.L."/>
            <person name="Lewis M."/>
            <person name="Weaver B."/>
            <person name="Weidman J.F."/>
            <person name="Khouri H."/>
            <person name="Utterback T.R."/>
            <person name="Feldblyum T.V."/>
            <person name="Fraser C.M."/>
        </authorList>
    </citation>
    <scope>NUCLEOTIDE SEQUENCE [LARGE SCALE GENOMIC DNA]</scope>
    <source>
        <strain evidence="19">34H</strain>
    </source>
</reference>
<evidence type="ECO:0000259" key="17">
    <source>
        <dbReference type="Pfam" id="PF00593"/>
    </source>
</evidence>
<dbReference type="InterPro" id="IPR000531">
    <property type="entry name" value="Beta-barrel_TonB"/>
</dbReference>
<feature type="chain" id="PRO_5004234043" evidence="16">
    <location>
        <begin position="22"/>
        <end position="707"/>
    </location>
</feature>
<keyword evidence="5" id="KW-0410">Iron transport</keyword>
<evidence type="ECO:0000256" key="10">
    <source>
        <dbReference type="ARBA" id="ARBA00023077"/>
    </source>
</evidence>
<dbReference type="NCBIfam" id="TIGR01783">
    <property type="entry name" value="TonB-siderophor"/>
    <property type="match status" value="1"/>
</dbReference>
<dbReference type="eggNOG" id="COG4773">
    <property type="taxonomic scope" value="Bacteria"/>
</dbReference>
<evidence type="ECO:0000256" key="5">
    <source>
        <dbReference type="ARBA" id="ARBA00022496"/>
    </source>
</evidence>
<dbReference type="EMBL" id="CP000083">
    <property type="protein sequence ID" value="AAZ26332.1"/>
    <property type="molecule type" value="Genomic_DNA"/>
</dbReference>
<dbReference type="InterPro" id="IPR010105">
    <property type="entry name" value="TonB_sidphr_rcpt"/>
</dbReference>
<sequence length="707" mass="77925">MKNLPLNLITLTILTTTNAFAEGSKNSDVEKIEVQGTYIEGYGAHEVSGASRLDLSIIEIPQSVSVITSAQMRDFQLSDINAALDSATGINVERIETDRTYYTARGFDVTNFQIDGVGLPLTSGNNHADEDTAIYERIEVIRGANGLMTGVGNPSATINFIRKRPTEETEVSVRGTVGSWDKTRLEVDASTPLTDKVSARVVLVKQDNESYLDRYEQDKSVAYAFIGAELTDSTYLSISHSYNQSDAIGNNWGANPLYYTDGSATDYDASTNTSANWSNWQVVKNNTVVELAHYFNSQWSLRATYSHKTTDEDTELFYVYGTPDKNTELGLLGYASEYDLDDKHNLFDAYINGEFSLFGREHQIVAGINYAKMSYVDKSLYDYTTGNGFPVMPPLPEWDGNTPKPIFTDGLTGSDVTNEQKAAYFTARFEVLDNLHVIAGGRYNDWNVEGNSYNVVQDASDKEFIPYLGAVYQITPELVAYTSYTETFVSQTKLDINDKILAPITGESKEIGIKSEFFDGLLIGSIAYFDVQQTNVAKLDVRTTDLPINLQRYIGAEGISSNGFELEVAGQIYDNLQLSFGFTDFDISGDDVVADYTPSTLIKLAATYTVPAIEGLSIGVNMNWQDDISRKQGVVGDGFANAGEEIVTKQGAYAVVNVMMAYAITDNVSLSLNANNITDEKYINSLYWAQGYYGAPANYSATLSWSL</sequence>
<dbReference type="CDD" id="cd01347">
    <property type="entry name" value="ligand_gated_channel"/>
    <property type="match status" value="1"/>
</dbReference>
<dbReference type="Gene3D" id="2.40.170.20">
    <property type="entry name" value="TonB-dependent receptor, beta-barrel domain"/>
    <property type="match status" value="1"/>
</dbReference>
<evidence type="ECO:0000313" key="19">
    <source>
        <dbReference type="EMBL" id="AAZ26332.1"/>
    </source>
</evidence>
<dbReference type="RefSeq" id="WP_011043530.1">
    <property type="nucleotide sequence ID" value="NC_003910.7"/>
</dbReference>
<keyword evidence="11 14" id="KW-0472">Membrane</keyword>
<keyword evidence="4 14" id="KW-1134">Transmembrane beta strand</keyword>
<keyword evidence="12 19" id="KW-0675">Receptor</keyword>
<dbReference type="GO" id="GO:0009279">
    <property type="term" value="C:cell outer membrane"/>
    <property type="evidence" value="ECO:0007669"/>
    <property type="project" value="UniProtKB-SubCell"/>
</dbReference>
<dbReference type="SUPFAM" id="SSF56935">
    <property type="entry name" value="Porins"/>
    <property type="match status" value="1"/>
</dbReference>
<evidence type="ECO:0000256" key="12">
    <source>
        <dbReference type="ARBA" id="ARBA00023170"/>
    </source>
</evidence>
<feature type="domain" description="TonB-dependent receptor plug" evidence="18">
    <location>
        <begin position="58"/>
        <end position="155"/>
    </location>
</feature>
<accession>Q480T3</accession>
<keyword evidence="7 16" id="KW-0732">Signal</keyword>
<dbReference type="FunFam" id="2.170.130.10:FF:000010">
    <property type="entry name" value="Ferripyoverdine receptor"/>
    <property type="match status" value="1"/>
</dbReference>
<evidence type="ECO:0000259" key="18">
    <source>
        <dbReference type="Pfam" id="PF07715"/>
    </source>
</evidence>
<dbReference type="InterPro" id="IPR012910">
    <property type="entry name" value="Plug_dom"/>
</dbReference>
<dbReference type="Pfam" id="PF00593">
    <property type="entry name" value="TonB_dep_Rec_b-barrel"/>
    <property type="match status" value="1"/>
</dbReference>
<dbReference type="PROSITE" id="PS52016">
    <property type="entry name" value="TONB_DEPENDENT_REC_3"/>
    <property type="match status" value="1"/>
</dbReference>
<dbReference type="GO" id="GO:0015891">
    <property type="term" value="P:siderophore transport"/>
    <property type="evidence" value="ECO:0007669"/>
    <property type="project" value="InterPro"/>
</dbReference>
<feature type="domain" description="TonB-dependent receptor-like beta-barrel" evidence="17">
    <location>
        <begin position="244"/>
        <end position="677"/>
    </location>
</feature>
<dbReference type="STRING" id="167879.CPS_2724"/>
<evidence type="ECO:0000256" key="1">
    <source>
        <dbReference type="ARBA" id="ARBA00004571"/>
    </source>
</evidence>
<dbReference type="InterPro" id="IPR037066">
    <property type="entry name" value="Plug_dom_sf"/>
</dbReference>
<dbReference type="InterPro" id="IPR039426">
    <property type="entry name" value="TonB-dep_rcpt-like"/>
</dbReference>
<evidence type="ECO:0000256" key="8">
    <source>
        <dbReference type="ARBA" id="ARBA00023004"/>
    </source>
</evidence>
<keyword evidence="6 14" id="KW-0812">Transmembrane</keyword>
<gene>
    <name evidence="19" type="primary">fhuE</name>
    <name evidence="19" type="ordered locus">CPS_2724</name>
</gene>
<keyword evidence="13 14" id="KW-0998">Cell outer membrane</keyword>
<evidence type="ECO:0000256" key="6">
    <source>
        <dbReference type="ARBA" id="ARBA00022692"/>
    </source>
</evidence>
<dbReference type="PANTHER" id="PTHR32552">
    <property type="entry name" value="FERRICHROME IRON RECEPTOR-RELATED"/>
    <property type="match status" value="1"/>
</dbReference>
<dbReference type="PANTHER" id="PTHR32552:SF74">
    <property type="entry name" value="HYDROXAMATE SIDEROPHORE RECEPTOR FHUE"/>
    <property type="match status" value="1"/>
</dbReference>
<evidence type="ECO:0000313" key="20">
    <source>
        <dbReference type="Proteomes" id="UP000000547"/>
    </source>
</evidence>
<comment type="similarity">
    <text evidence="2 14 15">Belongs to the TonB-dependent receptor family.</text>
</comment>